<keyword evidence="1" id="KW-0812">Transmembrane</keyword>
<organism evidence="2 3">
    <name type="scientific">Halobaculum halobium</name>
    <dbReference type="NCBI Taxonomy" id="3032281"/>
    <lineage>
        <taxon>Archaea</taxon>
        <taxon>Methanobacteriati</taxon>
        <taxon>Methanobacteriota</taxon>
        <taxon>Stenosarchaea group</taxon>
        <taxon>Halobacteria</taxon>
        <taxon>Halobacteriales</taxon>
        <taxon>Haloferacaceae</taxon>
        <taxon>Halobaculum</taxon>
    </lineage>
</organism>
<sequence length="443" mass="46494">MRLVQVMVPAGKRETVLSVLDEEEIDYVLSDETSGREYTAIVSFPLPTEAVEPVLEELRDAGLERDAYTVVMDAETVVSKRFEELEERYAENDEDGNGDRIAREELDARATEMSPRFGAFVTMTVISAVVATAGLLLDSAAVVVGSMVIAPLIGPAMAASVGTVLDDEDLFARGVKLQVLGGVLAVTSAAAFAALLRYGRVVPFGVEEVFSIAEVRERLAPDVLSLPIALGSGVAGALSLASGVSSALVGVMIAAALVPPTAVVGIGIAWGRPGTVAGAALLVVVNFAAINFAAIATLWYKGYRPESFWRLDETRTTTIRRIGVLGVAILLSTAVLTGVTVASYQSAQFETAAQEEANALLDSDARVLDVEVTYGGFPFRQPTAVTVTVGYPPETTTPRIGDALATRLADDADPPFGIGEPAAVDVSVRYVPVEESRTGAATA</sequence>
<protein>
    <submittedName>
        <fullName evidence="2">TIGR00341 family protein</fullName>
    </submittedName>
</protein>
<dbReference type="AlphaFoldDB" id="A0ABD5TFV1"/>
<accession>A0ABD5TFV1</accession>
<feature type="transmembrane region" description="Helical" evidence="1">
    <location>
        <begin position="117"/>
        <end position="137"/>
    </location>
</feature>
<evidence type="ECO:0000313" key="2">
    <source>
        <dbReference type="EMBL" id="MFC6786848.1"/>
    </source>
</evidence>
<dbReference type="InterPro" id="IPR005240">
    <property type="entry name" value="DUF389"/>
</dbReference>
<proteinExistence type="predicted"/>
<evidence type="ECO:0000256" key="1">
    <source>
        <dbReference type="SAM" id="Phobius"/>
    </source>
</evidence>
<dbReference type="EMBL" id="JBHSWX010000012">
    <property type="protein sequence ID" value="MFC6786848.1"/>
    <property type="molecule type" value="Genomic_DNA"/>
</dbReference>
<feature type="transmembrane region" description="Helical" evidence="1">
    <location>
        <begin position="143"/>
        <end position="165"/>
    </location>
</feature>
<feature type="transmembrane region" description="Helical" evidence="1">
    <location>
        <begin position="219"/>
        <end position="240"/>
    </location>
</feature>
<gene>
    <name evidence="2" type="ORF">ACFQFD_12865</name>
</gene>
<dbReference type="RefSeq" id="WP_284061046.1">
    <property type="nucleotide sequence ID" value="NZ_CP126158.1"/>
</dbReference>
<dbReference type="GeneID" id="81209948"/>
<feature type="transmembrane region" description="Helical" evidence="1">
    <location>
        <begin position="276"/>
        <end position="300"/>
    </location>
</feature>
<comment type="caution">
    <text evidence="2">The sequence shown here is derived from an EMBL/GenBank/DDBJ whole genome shotgun (WGS) entry which is preliminary data.</text>
</comment>
<dbReference type="NCBIfam" id="TIGR00341">
    <property type="entry name" value="TIGR00341 family protein"/>
    <property type="match status" value="1"/>
</dbReference>
<feature type="transmembrane region" description="Helical" evidence="1">
    <location>
        <begin position="321"/>
        <end position="344"/>
    </location>
</feature>
<feature type="transmembrane region" description="Helical" evidence="1">
    <location>
        <begin position="247"/>
        <end position="270"/>
    </location>
</feature>
<keyword evidence="1" id="KW-1133">Transmembrane helix</keyword>
<reference evidence="2 3" key="1">
    <citation type="journal article" date="2019" name="Int. J. Syst. Evol. Microbiol.">
        <title>The Global Catalogue of Microorganisms (GCM) 10K type strain sequencing project: providing services to taxonomists for standard genome sequencing and annotation.</title>
        <authorList>
            <consortium name="The Broad Institute Genomics Platform"/>
            <consortium name="The Broad Institute Genome Sequencing Center for Infectious Disease"/>
            <person name="Wu L."/>
            <person name="Ma J."/>
        </authorList>
    </citation>
    <scope>NUCLEOTIDE SEQUENCE [LARGE SCALE GENOMIC DNA]</scope>
    <source>
        <strain evidence="2 3">SYNS20</strain>
    </source>
</reference>
<evidence type="ECO:0000313" key="3">
    <source>
        <dbReference type="Proteomes" id="UP001596443"/>
    </source>
</evidence>
<feature type="transmembrane region" description="Helical" evidence="1">
    <location>
        <begin position="177"/>
        <end position="199"/>
    </location>
</feature>
<dbReference type="PANTHER" id="PTHR20992">
    <property type="entry name" value="AT15442P-RELATED"/>
    <property type="match status" value="1"/>
</dbReference>
<dbReference type="PANTHER" id="PTHR20992:SF9">
    <property type="entry name" value="AT15442P-RELATED"/>
    <property type="match status" value="1"/>
</dbReference>
<dbReference type="Pfam" id="PF04087">
    <property type="entry name" value="DUF389"/>
    <property type="match status" value="1"/>
</dbReference>
<dbReference type="Proteomes" id="UP001596443">
    <property type="component" value="Unassembled WGS sequence"/>
</dbReference>
<keyword evidence="3" id="KW-1185">Reference proteome</keyword>
<keyword evidence="1" id="KW-0472">Membrane</keyword>
<name>A0ABD5TFV1_9EURY</name>